<dbReference type="GO" id="GO:0004553">
    <property type="term" value="F:hydrolase activity, hydrolyzing O-glycosyl compounds"/>
    <property type="evidence" value="ECO:0007669"/>
    <property type="project" value="InterPro"/>
</dbReference>
<feature type="non-terminal residue" evidence="2">
    <location>
        <position position="1"/>
    </location>
</feature>
<dbReference type="InterPro" id="IPR051913">
    <property type="entry name" value="GH2_Domain-Containing"/>
</dbReference>
<dbReference type="GO" id="GO:0005975">
    <property type="term" value="P:carbohydrate metabolic process"/>
    <property type="evidence" value="ECO:0007669"/>
    <property type="project" value="InterPro"/>
</dbReference>
<name>A0A641RBX6_BACOV</name>
<evidence type="ECO:0000313" key="2">
    <source>
        <dbReference type="EMBL" id="KAA4014355.1"/>
    </source>
</evidence>
<evidence type="ECO:0000259" key="1">
    <source>
        <dbReference type="Pfam" id="PF02836"/>
    </source>
</evidence>
<gene>
    <name evidence="2" type="ORF">F3D60_32740</name>
</gene>
<dbReference type="InterPro" id="IPR013783">
    <property type="entry name" value="Ig-like_fold"/>
</dbReference>
<comment type="caution">
    <text evidence="2">The sequence shown here is derived from an EMBL/GenBank/DDBJ whole genome shotgun (WGS) entry which is preliminary data.</text>
</comment>
<dbReference type="Gene3D" id="3.20.20.80">
    <property type="entry name" value="Glycosidases"/>
    <property type="match status" value="1"/>
</dbReference>
<dbReference type="SUPFAM" id="SSF51445">
    <property type="entry name" value="(Trans)glycosidases"/>
    <property type="match status" value="1"/>
</dbReference>
<dbReference type="PANTHER" id="PTHR42732:SF1">
    <property type="entry name" value="BETA-MANNOSIDASE"/>
    <property type="match status" value="1"/>
</dbReference>
<dbReference type="EMBL" id="VWKO01000639">
    <property type="protein sequence ID" value="KAA4014355.1"/>
    <property type="molecule type" value="Genomic_DNA"/>
</dbReference>
<dbReference type="Pfam" id="PF02836">
    <property type="entry name" value="Glyco_hydro_2_C"/>
    <property type="match status" value="1"/>
</dbReference>
<organism evidence="2">
    <name type="scientific">Bacteroides ovatus</name>
    <dbReference type="NCBI Taxonomy" id="28116"/>
    <lineage>
        <taxon>Bacteria</taxon>
        <taxon>Pseudomonadati</taxon>
        <taxon>Bacteroidota</taxon>
        <taxon>Bacteroidia</taxon>
        <taxon>Bacteroidales</taxon>
        <taxon>Bacteroidaceae</taxon>
        <taxon>Bacteroides</taxon>
    </lineage>
</organism>
<sequence>QRHAFSNEQVAARVKQIRAAGFNAFRDAHQPHHLDYQKYWDEEGILFWTQFSAHVWYDTPEFRENFKKLLRQWVKERRNSPSVVMWGLQNESTLPREFAQECSDLIREMDPTAKTMRVITTCNGGEGTDWNVIQNWSGTYGGDVTKYGRELSQANQLLNGEYGAWRSIGLHTEPGDFQVNGVWSEDRMCQLMETKIRLAEKAKDSVCGQFQWIYSSHDNPGRRQPDEAYRKIDKVGPFNYKGLVTPWEEPLDVYYMYRANYVPAAKDPMVYLVSHTWANRFEKGRRRATIEAYSNCDSVLLYNDLTNEKATFLGRKKNNGTGTHFMWENRDIRYNVLRAVGYYKGKPVAEDLILLNGLEQAPNFKLLYQDDKKILKGEAGYNYLYRLNCGGDDYTDSFGQLWLQDNTNYSRSWAENFKDLHPYLASQRTT</sequence>
<dbReference type="Gene3D" id="2.60.40.10">
    <property type="entry name" value="Immunoglobulins"/>
    <property type="match status" value="1"/>
</dbReference>
<feature type="domain" description="Glycoside hydrolase family 2 catalytic" evidence="1">
    <location>
        <begin position="4"/>
        <end position="117"/>
    </location>
</feature>
<protein>
    <submittedName>
        <fullName evidence="2">DUF4982 domain-containing protein</fullName>
    </submittedName>
</protein>
<dbReference type="InterPro" id="IPR017853">
    <property type="entry name" value="GH"/>
</dbReference>
<dbReference type="PANTHER" id="PTHR42732">
    <property type="entry name" value="BETA-GALACTOSIDASE"/>
    <property type="match status" value="1"/>
</dbReference>
<reference evidence="2" key="1">
    <citation type="journal article" date="2019" name="Nat. Med.">
        <title>A library of human gut bacterial isolates paired with longitudinal multiomics data enables mechanistic microbiome research.</title>
        <authorList>
            <person name="Poyet M."/>
            <person name="Groussin M."/>
            <person name="Gibbons S.M."/>
            <person name="Avila-Pacheco J."/>
            <person name="Jiang X."/>
            <person name="Kearney S.M."/>
            <person name="Perrotta A.R."/>
            <person name="Berdy B."/>
            <person name="Zhao S."/>
            <person name="Lieberman T.D."/>
            <person name="Swanson P.K."/>
            <person name="Smith M."/>
            <person name="Roesemann S."/>
            <person name="Alexander J.E."/>
            <person name="Rich S.A."/>
            <person name="Livny J."/>
            <person name="Vlamakis H."/>
            <person name="Clish C."/>
            <person name="Bullock K."/>
            <person name="Deik A."/>
            <person name="Scott J."/>
            <person name="Pierce K.A."/>
            <person name="Xavier R.J."/>
            <person name="Alm E.J."/>
        </authorList>
    </citation>
    <scope>NUCLEOTIDE SEQUENCE</scope>
    <source>
        <strain evidence="2">BIOML-A147</strain>
    </source>
</reference>
<proteinExistence type="predicted"/>
<feature type="non-terminal residue" evidence="2">
    <location>
        <position position="430"/>
    </location>
</feature>
<dbReference type="InterPro" id="IPR006103">
    <property type="entry name" value="Glyco_hydro_2_cat"/>
</dbReference>
<accession>A0A641RBX6</accession>
<dbReference type="AlphaFoldDB" id="A0A641RBX6"/>